<reference evidence="3 5" key="2">
    <citation type="submission" date="2024-07" db="EMBL/GenBank/DDBJ databases">
        <authorList>
            <person name="Akdeniz Z."/>
        </authorList>
    </citation>
    <scope>NUCLEOTIDE SEQUENCE [LARGE SCALE GENOMIC DNA]</scope>
</reference>
<accession>A0AA86QGF4</accession>
<comment type="caution">
    <text evidence="2">The sequence shown here is derived from an EMBL/GenBank/DDBJ whole genome shotgun (WGS) entry which is preliminary data.</text>
</comment>
<reference evidence="2" key="1">
    <citation type="submission" date="2023-06" db="EMBL/GenBank/DDBJ databases">
        <authorList>
            <person name="Kurt Z."/>
        </authorList>
    </citation>
    <scope>NUCLEOTIDE SEQUENCE</scope>
</reference>
<evidence type="ECO:0000313" key="5">
    <source>
        <dbReference type="Proteomes" id="UP001642409"/>
    </source>
</evidence>
<evidence type="ECO:0000313" key="4">
    <source>
        <dbReference type="EMBL" id="CAL6107674.1"/>
    </source>
</evidence>
<keyword evidence="5" id="KW-1185">Reference proteome</keyword>
<dbReference type="AlphaFoldDB" id="A0AA86QGF4"/>
<protein>
    <submittedName>
        <fullName evidence="3">Hypothetical_protein</fullName>
    </submittedName>
</protein>
<gene>
    <name evidence="1" type="ORF">HINF_LOCUS45885</name>
    <name evidence="2" type="ORF">HINF_LOCUS45890</name>
    <name evidence="3" type="ORF">HINF_LOCUS74598</name>
    <name evidence="4" type="ORF">HINF_LOCUS74603</name>
</gene>
<evidence type="ECO:0000313" key="1">
    <source>
        <dbReference type="EMBL" id="CAI9958240.1"/>
    </source>
</evidence>
<dbReference type="EMBL" id="CAXDID020000639">
    <property type="protein sequence ID" value="CAL6107674.1"/>
    <property type="molecule type" value="Genomic_DNA"/>
</dbReference>
<dbReference type="EMBL" id="CATOUU010000903">
    <property type="protein sequence ID" value="CAI9958245.1"/>
    <property type="molecule type" value="Genomic_DNA"/>
</dbReference>
<sequence>MLQLYDPEILKSYVRNQQIKQALQFDTMYLKEKSLQKHRFKNHSYYQIVLLTEFTRVTRLNLKFEPCINSASNYFNNTIICTTALQRQAKFELKHWNQSTLQIEI</sequence>
<organism evidence="2">
    <name type="scientific">Hexamita inflata</name>
    <dbReference type="NCBI Taxonomy" id="28002"/>
    <lineage>
        <taxon>Eukaryota</taxon>
        <taxon>Metamonada</taxon>
        <taxon>Diplomonadida</taxon>
        <taxon>Hexamitidae</taxon>
        <taxon>Hexamitinae</taxon>
        <taxon>Hexamita</taxon>
    </lineage>
</organism>
<dbReference type="EMBL" id="CAXDID020000639">
    <property type="protein sequence ID" value="CAL6107664.1"/>
    <property type="molecule type" value="Genomic_DNA"/>
</dbReference>
<name>A0AA86QGF4_9EUKA</name>
<evidence type="ECO:0000313" key="3">
    <source>
        <dbReference type="EMBL" id="CAL6107664.1"/>
    </source>
</evidence>
<evidence type="ECO:0000313" key="2">
    <source>
        <dbReference type="EMBL" id="CAI9958245.1"/>
    </source>
</evidence>
<dbReference type="EMBL" id="CATOUU010000903">
    <property type="protein sequence ID" value="CAI9958240.1"/>
    <property type="molecule type" value="Genomic_DNA"/>
</dbReference>
<proteinExistence type="predicted"/>
<dbReference type="Proteomes" id="UP001642409">
    <property type="component" value="Unassembled WGS sequence"/>
</dbReference>